<dbReference type="GeneID" id="113209494"/>
<dbReference type="Gene3D" id="3.30.70.330">
    <property type="match status" value="3"/>
</dbReference>
<dbReference type="RefSeq" id="XP_052120885.1">
    <property type="nucleotide sequence ID" value="XM_052264925.1"/>
</dbReference>
<dbReference type="SUPFAM" id="SSF54928">
    <property type="entry name" value="RNA-binding domain, RBD"/>
    <property type="match status" value="2"/>
</dbReference>
<dbReference type="Pfam" id="PF00076">
    <property type="entry name" value="RRM_1"/>
    <property type="match status" value="3"/>
</dbReference>
<dbReference type="PANTHER" id="PTHR23003">
    <property type="entry name" value="RNA RECOGNITION MOTIF RRM DOMAIN CONTAINING PROTEIN"/>
    <property type="match status" value="1"/>
</dbReference>
<dbReference type="SMART" id="SM00360">
    <property type="entry name" value="RRM"/>
    <property type="match status" value="3"/>
</dbReference>
<dbReference type="PANTHER" id="PTHR23003:SF3">
    <property type="entry name" value="FI21236P1-RELATED"/>
    <property type="match status" value="1"/>
</dbReference>
<proteinExistence type="predicted"/>
<dbReference type="OrthoDB" id="610462at2759"/>
<evidence type="ECO:0000313" key="5">
    <source>
        <dbReference type="Proteomes" id="UP000504606"/>
    </source>
</evidence>
<dbReference type="InterPro" id="IPR050374">
    <property type="entry name" value="RRT5_SRSF_SR"/>
</dbReference>
<keyword evidence="1 2" id="KW-0694">RNA-binding</keyword>
<dbReference type="InterPro" id="IPR000504">
    <property type="entry name" value="RRM_dom"/>
</dbReference>
<accession>A0A9C6TR77</accession>
<evidence type="ECO:0000256" key="3">
    <source>
        <dbReference type="SAM" id="MobiDB-lite"/>
    </source>
</evidence>
<evidence type="ECO:0000259" key="4">
    <source>
        <dbReference type="PROSITE" id="PS50102"/>
    </source>
</evidence>
<dbReference type="CDD" id="cd12386">
    <property type="entry name" value="RRM2_hnRNPM_like"/>
    <property type="match status" value="1"/>
</dbReference>
<dbReference type="InterPro" id="IPR012677">
    <property type="entry name" value="Nucleotide-bd_a/b_plait_sf"/>
</dbReference>
<organism evidence="5 6">
    <name type="scientific">Frankliniella occidentalis</name>
    <name type="common">Western flower thrips</name>
    <name type="synonym">Euthrips occidentalis</name>
    <dbReference type="NCBI Taxonomy" id="133901"/>
    <lineage>
        <taxon>Eukaryota</taxon>
        <taxon>Metazoa</taxon>
        <taxon>Ecdysozoa</taxon>
        <taxon>Arthropoda</taxon>
        <taxon>Hexapoda</taxon>
        <taxon>Insecta</taxon>
        <taxon>Pterygota</taxon>
        <taxon>Neoptera</taxon>
        <taxon>Paraneoptera</taxon>
        <taxon>Thysanoptera</taxon>
        <taxon>Terebrantia</taxon>
        <taxon>Thripoidea</taxon>
        <taxon>Thripidae</taxon>
        <taxon>Frankliniella</taxon>
    </lineage>
</organism>
<feature type="compositionally biased region" description="Polar residues" evidence="3">
    <location>
        <begin position="169"/>
        <end position="181"/>
    </location>
</feature>
<dbReference type="FunFam" id="3.30.70.330:FF:000531">
    <property type="entry name" value="Myelin expression factor 2"/>
    <property type="match status" value="1"/>
</dbReference>
<protein>
    <submittedName>
        <fullName evidence="6">Myelin expression factor 2 isoform X1</fullName>
    </submittedName>
</protein>
<feature type="domain" description="RRM" evidence="4">
    <location>
        <begin position="219"/>
        <end position="296"/>
    </location>
</feature>
<keyword evidence="5" id="KW-1185">Reference proteome</keyword>
<feature type="region of interest" description="Disordered" evidence="3">
    <location>
        <begin position="1"/>
        <end position="44"/>
    </location>
</feature>
<dbReference type="GO" id="GO:0003729">
    <property type="term" value="F:mRNA binding"/>
    <property type="evidence" value="ECO:0007669"/>
    <property type="project" value="TreeGrafter"/>
</dbReference>
<gene>
    <name evidence="6" type="primary">LOC113209494</name>
</gene>
<name>A0A9C6TR77_FRAOC</name>
<sequence length="624" mass="68064">MDDKDRSPDRGRDRERSRRGDRPSRFSSSTRDRSPVRDSHRRKGDRRVYVSNVAYESKWQDIKDLFRAEVGEVTYVELFVDEHDKPRGCGIVEFETPEIAARAVEKMHRFDLKGRKLVVKEDSDVIRDKHGRPITRGSNRGDDGGGSSSSNHRRDDGGGRGGTWDGSNQHPPHSSNLPSTPSGGMGGGSNSGNNSKYGNTYGLSTSFLESLWVNGPLVCKVFVANLDYKVDQAKLREVFKLAGKVVDCEISLDKDGKSRGFGVVEYDHPVEAVQAISLLHNQTLFDRRLTVRMDRVEKPEGPPKLPEGLKSIGLGLGPNGTILHDVPRNLPNTNQSNNNNAPQVAPTNVQLQAAMAAATAAAQAQLVNQGLGNLPLAGPNPMAPTLSNVSGILGQSLNVPELTNLNSNQPFGSSNQSQMSGLSLNVGMPSGLGVGQSGLGSFNAMTSGNNQNSLNANNMQNSNTGFVNNFESISAALSGNNPGSFSGFERRDNMNMRENNYNNGASRGLGNNGRGGNLGMIQQGNNNFSKRSDTIVVKNLPPNTEWRQLVDKFREAGEIVDVQTGKDTALIRFKNDWEADRAVQLRLGLTPVLVEQQSPMDRIFTWDGHCRFLIKKEVKEEPCV</sequence>
<feature type="domain" description="RRM" evidence="4">
    <location>
        <begin position="533"/>
        <end position="599"/>
    </location>
</feature>
<evidence type="ECO:0000256" key="1">
    <source>
        <dbReference type="ARBA" id="ARBA00022884"/>
    </source>
</evidence>
<feature type="domain" description="RRM" evidence="4">
    <location>
        <begin position="46"/>
        <end position="124"/>
    </location>
</feature>
<dbReference type="InterPro" id="IPR035979">
    <property type="entry name" value="RBD_domain_sf"/>
</dbReference>
<dbReference type="PROSITE" id="PS50102">
    <property type="entry name" value="RRM"/>
    <property type="match status" value="3"/>
</dbReference>
<evidence type="ECO:0000313" key="6">
    <source>
        <dbReference type="RefSeq" id="XP_052120885.1"/>
    </source>
</evidence>
<dbReference type="AlphaFoldDB" id="A0A9C6TR77"/>
<evidence type="ECO:0000256" key="2">
    <source>
        <dbReference type="PROSITE-ProRule" id="PRU00176"/>
    </source>
</evidence>
<dbReference type="GO" id="GO:0005634">
    <property type="term" value="C:nucleus"/>
    <property type="evidence" value="ECO:0007669"/>
    <property type="project" value="TreeGrafter"/>
</dbReference>
<dbReference type="GO" id="GO:0005737">
    <property type="term" value="C:cytoplasm"/>
    <property type="evidence" value="ECO:0007669"/>
    <property type="project" value="TreeGrafter"/>
</dbReference>
<feature type="compositionally biased region" description="Basic and acidic residues" evidence="3">
    <location>
        <begin position="1"/>
        <end position="38"/>
    </location>
</feature>
<dbReference type="CDD" id="cd00590">
    <property type="entry name" value="RRM_SF"/>
    <property type="match status" value="1"/>
</dbReference>
<dbReference type="Proteomes" id="UP000504606">
    <property type="component" value="Unplaced"/>
</dbReference>
<feature type="region of interest" description="Disordered" evidence="3">
    <location>
        <begin position="127"/>
        <end position="193"/>
    </location>
</feature>
<reference evidence="6" key="1">
    <citation type="submission" date="2025-08" db="UniProtKB">
        <authorList>
            <consortium name="RefSeq"/>
        </authorList>
    </citation>
    <scope>IDENTIFICATION</scope>
    <source>
        <tissue evidence="6">Whole organism</tissue>
    </source>
</reference>
<dbReference type="CTD" id="41138"/>